<sequence length="338" mass="38310">MSKLLGEFLQEQQEPFALEIYLLESGYLKSTSLNSESNFSRGFTSSSKIINRSARNGLKRRKYGIPSCSKLVKGVFTRLLPSDKKYRSGDQKKIAAEISSCEEDDKFSTASSTTAFNSCSESDANDVYFSKADAGQKGNHLSIKEVAADTKLKWRAVEENKQHSPVSVLEETETESDGDDGSPLHYKQYNNGESSTSVSPCKVMKPTDYSVQEHQKLIGSNSSYQYMKNKRALQETKQLLFDCVREVVENHRKNDKSGENLKKILGPEELWKIVCENVWLWSQDSINEANIIDLLHYDFFASTQEWGDYEQQKKDISMEVGEAILDQVMNETMVNFVT</sequence>
<organism evidence="3 4">
    <name type="scientific">Olea europaea subsp. europaea</name>
    <dbReference type="NCBI Taxonomy" id="158383"/>
    <lineage>
        <taxon>Eukaryota</taxon>
        <taxon>Viridiplantae</taxon>
        <taxon>Streptophyta</taxon>
        <taxon>Embryophyta</taxon>
        <taxon>Tracheophyta</taxon>
        <taxon>Spermatophyta</taxon>
        <taxon>Magnoliopsida</taxon>
        <taxon>eudicotyledons</taxon>
        <taxon>Gunneridae</taxon>
        <taxon>Pentapetalae</taxon>
        <taxon>asterids</taxon>
        <taxon>lamiids</taxon>
        <taxon>Lamiales</taxon>
        <taxon>Oleaceae</taxon>
        <taxon>Oleeae</taxon>
        <taxon>Olea</taxon>
    </lineage>
</organism>
<dbReference type="EMBL" id="CACTIH010009079">
    <property type="protein sequence ID" value="CAA3022907.1"/>
    <property type="molecule type" value="Genomic_DNA"/>
</dbReference>
<keyword evidence="4" id="KW-1185">Reference proteome</keyword>
<accession>A0A8S0UY09</accession>
<evidence type="ECO:0000256" key="1">
    <source>
        <dbReference type="SAM" id="MobiDB-lite"/>
    </source>
</evidence>
<dbReference type="Pfam" id="PF14309">
    <property type="entry name" value="DUF4378"/>
    <property type="match status" value="1"/>
</dbReference>
<proteinExistence type="predicted"/>
<evidence type="ECO:0000259" key="2">
    <source>
        <dbReference type="Pfam" id="PF14309"/>
    </source>
</evidence>
<dbReference type="InterPro" id="IPR025486">
    <property type="entry name" value="DUF4378"/>
</dbReference>
<protein>
    <recommendedName>
        <fullName evidence="2">DUF4378 domain-containing protein</fullName>
    </recommendedName>
</protein>
<dbReference type="PANTHER" id="PTHR37613">
    <property type="entry name" value="DUF4378 DOMAIN PROTEIN"/>
    <property type="match status" value="1"/>
</dbReference>
<evidence type="ECO:0000313" key="3">
    <source>
        <dbReference type="EMBL" id="CAA3022907.1"/>
    </source>
</evidence>
<dbReference type="PANTHER" id="PTHR37613:SF4">
    <property type="entry name" value="DUF4378 DOMAIN-CONTAINING PROTEIN"/>
    <property type="match status" value="1"/>
</dbReference>
<dbReference type="OrthoDB" id="691329at2759"/>
<reference evidence="3 4" key="1">
    <citation type="submission" date="2019-12" db="EMBL/GenBank/DDBJ databases">
        <authorList>
            <person name="Alioto T."/>
            <person name="Alioto T."/>
            <person name="Gomez Garrido J."/>
        </authorList>
    </citation>
    <scope>NUCLEOTIDE SEQUENCE [LARGE SCALE GENOMIC DNA]</scope>
</reference>
<feature type="region of interest" description="Disordered" evidence="1">
    <location>
        <begin position="159"/>
        <end position="200"/>
    </location>
</feature>
<feature type="domain" description="DUF4378" evidence="2">
    <location>
        <begin position="226"/>
        <end position="331"/>
    </location>
</feature>
<dbReference type="Gramene" id="OE9A007478T1">
    <property type="protein sequence ID" value="OE9A007478C1"/>
    <property type="gene ID" value="OE9A007478"/>
</dbReference>
<comment type="caution">
    <text evidence="3">The sequence shown here is derived from an EMBL/GenBank/DDBJ whole genome shotgun (WGS) entry which is preliminary data.</text>
</comment>
<feature type="compositionally biased region" description="Polar residues" evidence="1">
    <location>
        <begin position="188"/>
        <end position="199"/>
    </location>
</feature>
<feature type="compositionally biased region" description="Acidic residues" evidence="1">
    <location>
        <begin position="170"/>
        <end position="180"/>
    </location>
</feature>
<name>A0A8S0UY09_OLEEU</name>
<evidence type="ECO:0000313" key="4">
    <source>
        <dbReference type="Proteomes" id="UP000594638"/>
    </source>
</evidence>
<gene>
    <name evidence="3" type="ORF">OLEA9_A007478</name>
</gene>
<dbReference type="Proteomes" id="UP000594638">
    <property type="component" value="Unassembled WGS sequence"/>
</dbReference>
<dbReference type="AlphaFoldDB" id="A0A8S0UY09"/>